<protein>
    <recommendedName>
        <fullName evidence="13">PABS domain-containing protein</fullName>
    </recommendedName>
</protein>
<dbReference type="PROSITE" id="PS01330">
    <property type="entry name" value="PABS_1"/>
    <property type="match status" value="1"/>
</dbReference>
<dbReference type="SUPFAM" id="SSF56276">
    <property type="entry name" value="S-adenosylmethionine decarboxylase"/>
    <property type="match status" value="1"/>
</dbReference>
<evidence type="ECO:0000313" key="14">
    <source>
        <dbReference type="EMBL" id="KAL3764226.1"/>
    </source>
</evidence>
<dbReference type="PANTHER" id="PTHR11558:SF11">
    <property type="entry name" value="SPERMIDINE SYNTHASE"/>
    <property type="match status" value="1"/>
</dbReference>
<evidence type="ECO:0000256" key="1">
    <source>
        <dbReference type="ARBA" id="ARBA00001928"/>
    </source>
</evidence>
<keyword evidence="7" id="KW-0865">Zymogen</keyword>
<gene>
    <name evidence="14" type="ORF">ACHAWU_004038</name>
</gene>
<evidence type="ECO:0000256" key="10">
    <source>
        <dbReference type="ARBA" id="ARBA00023317"/>
    </source>
</evidence>
<dbReference type="Pfam" id="PF02675">
    <property type="entry name" value="AdoMet_dc"/>
    <property type="match status" value="1"/>
</dbReference>
<evidence type="ECO:0000256" key="12">
    <source>
        <dbReference type="SAM" id="Phobius"/>
    </source>
</evidence>
<feature type="active site" description="Proton acceptor" evidence="11">
    <location>
        <position position="536"/>
    </location>
</feature>
<dbReference type="GO" id="GO:0006596">
    <property type="term" value="P:polyamine biosynthetic process"/>
    <property type="evidence" value="ECO:0007669"/>
    <property type="project" value="UniProtKB-UniRule"/>
</dbReference>
<sequence length="764" mass="84581">MCRKSQPSAIVFGDSLVDITPSVIMTRHGTSTVKKEIECNDVMERRSSLQFTIQFIAITIVLSAAAAFFAGCIARVVILHQFGVMPLLRNNNDMAAVIYSAGSRFASRTMALQLPAPTIIPGKDVPFTTYASKIFQVEGSASSHTLHLDRRSSLVEASFYSPTIKSVVDNSSLFDDEFIDSHIGFGHNDDSGGLHLPAGQHLLVDIKDVDSTFLNSEERLAHALVELINESKLTLLSYHCHSLVPNGVSCAGVLLESHVAFHTWPSEGVITMDLFTCGGNPLIPVLSSIQKLFGIPHSPMEGEDEHDIPEPTMIWSHKLRGFREGFAPGYDDAHNPLSNDLGRVLGKLDFDMKNRIVSSRTAFQTVDVYELMDPKSRTIGSYQKSLSNDGELSHPEQFGPDRMLFLDGVLQSTLYGDAPYHESIVHPAMITHPNPKRVAIIGGGEGATLREVLKHSTVEEAVMIEIDEGVVQMSKEHLPQWQDCSSISHHEDAADWCLDDARASVLFEDAIAYFNTNFGPTQQKYQEKPFDIIIMDALDPNYDVDFVVELYTSDAYIQSLYNGLTSDGILVVQVGMAPRVNSPADEAGPFVNRSMMKEKLAKAGFKRVMFTSMCRLSNNLRPCYCSSIQMYDEAHSGFGDPWSTLLAFKDVKTKENWHRSAAEVELQLRKRILSSKSGGSPLRYFDGATMKSYQLPSSAFETVYCRQEDAPTDCVKSRRGGSAVLIETNKTVTYDPVTERHFSDNLFSRDKSLLSSINGLKVSI</sequence>
<feature type="domain" description="PABS" evidence="13">
    <location>
        <begin position="328"/>
        <end position="636"/>
    </location>
</feature>
<evidence type="ECO:0000313" key="15">
    <source>
        <dbReference type="Proteomes" id="UP001530293"/>
    </source>
</evidence>
<evidence type="ECO:0000256" key="9">
    <source>
        <dbReference type="ARBA" id="ARBA00023270"/>
    </source>
</evidence>
<dbReference type="InterPro" id="IPR003826">
    <property type="entry name" value="AdoMetDC_fam_prok"/>
</dbReference>
<name>A0ABD3MQJ7_9STRA</name>
<dbReference type="HAMAP" id="MF_00198">
    <property type="entry name" value="Spermidine_synth"/>
    <property type="match status" value="1"/>
</dbReference>
<evidence type="ECO:0000256" key="7">
    <source>
        <dbReference type="ARBA" id="ARBA00023145"/>
    </source>
</evidence>
<dbReference type="SUPFAM" id="SSF53335">
    <property type="entry name" value="S-adenosyl-L-methionine-dependent methyltransferases"/>
    <property type="match status" value="1"/>
</dbReference>
<dbReference type="EMBL" id="JALLBG020000108">
    <property type="protein sequence ID" value="KAL3764226.1"/>
    <property type="molecule type" value="Genomic_DNA"/>
</dbReference>
<evidence type="ECO:0000256" key="4">
    <source>
        <dbReference type="ARBA" id="ARBA00022793"/>
    </source>
</evidence>
<proteinExistence type="inferred from homology"/>
<keyword evidence="5" id="KW-0068">Autocatalytic cleavage</keyword>
<dbReference type="Pfam" id="PF01564">
    <property type="entry name" value="Spermine_synth"/>
    <property type="match status" value="1"/>
</dbReference>
<dbReference type="GO" id="GO:0016740">
    <property type="term" value="F:transferase activity"/>
    <property type="evidence" value="ECO:0007669"/>
    <property type="project" value="UniProtKB-UniRule"/>
</dbReference>
<comment type="similarity">
    <text evidence="2">Belongs to the spermidine/spermine synthase family.</text>
</comment>
<evidence type="ECO:0000256" key="6">
    <source>
        <dbReference type="ARBA" id="ARBA00023115"/>
    </source>
</evidence>
<dbReference type="InterPro" id="IPR029063">
    <property type="entry name" value="SAM-dependent_MTases_sf"/>
</dbReference>
<keyword evidence="9" id="KW-0704">Schiff base</keyword>
<dbReference type="FunFam" id="3.60.90.10:FF:000025">
    <property type="entry name" value="Uncharacterized protein"/>
    <property type="match status" value="1"/>
</dbReference>
<keyword evidence="10" id="KW-0670">Pyruvate</keyword>
<dbReference type="InterPro" id="IPR001045">
    <property type="entry name" value="Spermi_synthase"/>
</dbReference>
<keyword evidence="12" id="KW-0812">Transmembrane</keyword>
<keyword evidence="15" id="KW-1185">Reference proteome</keyword>
<evidence type="ECO:0000256" key="5">
    <source>
        <dbReference type="ARBA" id="ARBA00022813"/>
    </source>
</evidence>
<keyword evidence="6 11" id="KW-0620">Polyamine biosynthesis</keyword>
<accession>A0ABD3MQJ7</accession>
<dbReference type="PANTHER" id="PTHR11558">
    <property type="entry name" value="SPERMIDINE/SPERMINE SYNTHASE"/>
    <property type="match status" value="1"/>
</dbReference>
<dbReference type="InterPro" id="IPR030373">
    <property type="entry name" value="PABS_CS"/>
</dbReference>
<dbReference type="InterPro" id="IPR016067">
    <property type="entry name" value="S-AdoMet_deCO2ase_core"/>
</dbReference>
<evidence type="ECO:0000259" key="13">
    <source>
        <dbReference type="PROSITE" id="PS51006"/>
    </source>
</evidence>
<comment type="caution">
    <text evidence="14">The sequence shown here is derived from an EMBL/GenBank/DDBJ whole genome shotgun (WGS) entry which is preliminary data.</text>
</comment>
<keyword evidence="12" id="KW-1133">Transmembrane helix</keyword>
<evidence type="ECO:0000256" key="2">
    <source>
        <dbReference type="ARBA" id="ARBA00007867"/>
    </source>
</evidence>
<organism evidence="14 15">
    <name type="scientific">Discostella pseudostelligera</name>
    <dbReference type="NCBI Taxonomy" id="259834"/>
    <lineage>
        <taxon>Eukaryota</taxon>
        <taxon>Sar</taxon>
        <taxon>Stramenopiles</taxon>
        <taxon>Ochrophyta</taxon>
        <taxon>Bacillariophyta</taxon>
        <taxon>Coscinodiscophyceae</taxon>
        <taxon>Thalassiosirophycidae</taxon>
        <taxon>Stephanodiscales</taxon>
        <taxon>Stephanodiscaceae</taxon>
        <taxon>Discostella</taxon>
    </lineage>
</organism>
<evidence type="ECO:0000256" key="11">
    <source>
        <dbReference type="PROSITE-ProRule" id="PRU00354"/>
    </source>
</evidence>
<dbReference type="AlphaFoldDB" id="A0ABD3MQJ7"/>
<dbReference type="Gene3D" id="3.60.90.10">
    <property type="entry name" value="S-adenosylmethionine decarboxylase"/>
    <property type="match status" value="1"/>
</dbReference>
<feature type="transmembrane region" description="Helical" evidence="12">
    <location>
        <begin position="55"/>
        <end position="78"/>
    </location>
</feature>
<evidence type="ECO:0000256" key="8">
    <source>
        <dbReference type="ARBA" id="ARBA00023239"/>
    </source>
</evidence>
<evidence type="ECO:0000256" key="3">
    <source>
        <dbReference type="ARBA" id="ARBA00022679"/>
    </source>
</evidence>
<dbReference type="Proteomes" id="UP001530293">
    <property type="component" value="Unassembled WGS sequence"/>
</dbReference>
<keyword evidence="12" id="KW-0472">Membrane</keyword>
<keyword evidence="3 11" id="KW-0808">Transferase</keyword>
<keyword evidence="8" id="KW-0456">Lyase</keyword>
<dbReference type="Gene3D" id="3.40.50.150">
    <property type="entry name" value="Vaccinia Virus protein VP39"/>
    <property type="match status" value="1"/>
</dbReference>
<comment type="cofactor">
    <cofactor evidence="1">
        <name>pyruvate</name>
        <dbReference type="ChEBI" id="CHEBI:15361"/>
    </cofactor>
</comment>
<reference evidence="14 15" key="1">
    <citation type="submission" date="2024-10" db="EMBL/GenBank/DDBJ databases">
        <title>Updated reference genomes for cyclostephanoid diatoms.</title>
        <authorList>
            <person name="Roberts W.R."/>
            <person name="Alverson A.J."/>
        </authorList>
    </citation>
    <scope>NUCLEOTIDE SEQUENCE [LARGE SCALE GENOMIC DNA]</scope>
    <source>
        <strain evidence="14 15">AJA232-27</strain>
    </source>
</reference>
<keyword evidence="4" id="KW-0210">Decarboxylase</keyword>
<dbReference type="PROSITE" id="PS51006">
    <property type="entry name" value="PABS_2"/>
    <property type="match status" value="1"/>
</dbReference>
<dbReference type="InterPro" id="IPR030374">
    <property type="entry name" value="PABS"/>
</dbReference>
<dbReference type="GO" id="GO:0016831">
    <property type="term" value="F:carboxy-lyase activity"/>
    <property type="evidence" value="ECO:0007669"/>
    <property type="project" value="UniProtKB-KW"/>
</dbReference>